<sequence length="459" mass="49289">MTLPKNFRLTAALSIVGLALISGCSSTESPQATSRSNLTQSDAIESSSTTTETVTKVEAPVSNFAVSLVPPDTPDPVVNAAILQYVKTLAAKGFAKETQQGVWMQSGNSLLANYRGTIPLPAASVTKVATTLVALQTLGPDRQYVTLIGGTGPIKDGVLQGDLVVRGDGDPLFVWEEAINLGNTLNQIGINKVTGNLIIVGKFYMNFKTDPHIAGTLLKQGINNKIWSETTKKQYFSMSPGTPKPLVEIEGSVKVMSSAPSNLQPLVRHYSFPLAELLKRMNRYSNNHMAEMIASSVGGAKVVAQKAAEAAGVPQAEIQLVNGSGLSPENRISPRAACAMFLEIERYLASHNMTIGDVFAIVGRDEGTLDKRNLPPLIVVKSGTLNSVSSLAGAFPTEKQGSVWFAIMNVGENTDEFRIQQETLLKSFLQEWGEVSSLPAEFTPNPELQTRTSRSEIVR</sequence>
<feature type="chain" id="PRO_5037780632" evidence="4">
    <location>
        <begin position="28"/>
        <end position="459"/>
    </location>
</feature>
<feature type="region of interest" description="Disordered" evidence="3">
    <location>
        <begin position="26"/>
        <end position="52"/>
    </location>
</feature>
<dbReference type="PROSITE" id="PS51257">
    <property type="entry name" value="PROKAR_LIPOPROTEIN"/>
    <property type="match status" value="1"/>
</dbReference>
<organism evidence="5 6">
    <name type="scientific">Aerosakkonema funiforme FACHB-1375</name>
    <dbReference type="NCBI Taxonomy" id="2949571"/>
    <lineage>
        <taxon>Bacteria</taxon>
        <taxon>Bacillati</taxon>
        <taxon>Cyanobacteriota</taxon>
        <taxon>Cyanophyceae</taxon>
        <taxon>Oscillatoriophycideae</taxon>
        <taxon>Aerosakkonematales</taxon>
        <taxon>Aerosakkonemataceae</taxon>
        <taxon>Aerosakkonema</taxon>
    </lineage>
</organism>
<feature type="compositionally biased region" description="Polar residues" evidence="3">
    <location>
        <begin position="26"/>
        <end position="44"/>
    </location>
</feature>
<gene>
    <name evidence="5" type="ORF">H6G03_06000</name>
</gene>
<proteinExistence type="inferred from homology"/>
<dbReference type="EMBL" id="JACJPW010000011">
    <property type="protein sequence ID" value="MBD2180658.1"/>
    <property type="molecule type" value="Genomic_DNA"/>
</dbReference>
<evidence type="ECO:0000256" key="2">
    <source>
        <dbReference type="ARBA" id="ARBA00022801"/>
    </source>
</evidence>
<comment type="similarity">
    <text evidence="1">Belongs to the peptidase S13 family.</text>
</comment>
<dbReference type="PANTHER" id="PTHR30023:SF0">
    <property type="entry name" value="PENICILLIN-SENSITIVE CARBOXYPEPTIDASE A"/>
    <property type="match status" value="1"/>
</dbReference>
<keyword evidence="5" id="KW-0121">Carboxypeptidase</keyword>
<dbReference type="GO" id="GO:0004185">
    <property type="term" value="F:serine-type carboxypeptidase activity"/>
    <property type="evidence" value="ECO:0007669"/>
    <property type="project" value="InterPro"/>
</dbReference>
<dbReference type="PRINTS" id="PR00922">
    <property type="entry name" value="DADACBPTASE3"/>
</dbReference>
<dbReference type="Gene3D" id="3.40.710.10">
    <property type="entry name" value="DD-peptidase/beta-lactamase superfamily"/>
    <property type="match status" value="1"/>
</dbReference>
<accession>A0A926VBA9</accession>
<dbReference type="GO" id="GO:0000270">
    <property type="term" value="P:peptidoglycan metabolic process"/>
    <property type="evidence" value="ECO:0007669"/>
    <property type="project" value="TreeGrafter"/>
</dbReference>
<dbReference type="InterPro" id="IPR012338">
    <property type="entry name" value="Beta-lactam/transpept-like"/>
</dbReference>
<comment type="caution">
    <text evidence="5">The sequence shown here is derived from an EMBL/GenBank/DDBJ whole genome shotgun (WGS) entry which is preliminary data.</text>
</comment>
<evidence type="ECO:0000313" key="5">
    <source>
        <dbReference type="EMBL" id="MBD2180658.1"/>
    </source>
</evidence>
<reference evidence="5" key="2">
    <citation type="submission" date="2020-08" db="EMBL/GenBank/DDBJ databases">
        <authorList>
            <person name="Chen M."/>
            <person name="Teng W."/>
            <person name="Zhao L."/>
            <person name="Hu C."/>
            <person name="Zhou Y."/>
            <person name="Han B."/>
            <person name="Song L."/>
            <person name="Shu W."/>
        </authorList>
    </citation>
    <scope>NUCLEOTIDE SEQUENCE</scope>
    <source>
        <strain evidence="5">FACHB-1375</strain>
    </source>
</reference>
<evidence type="ECO:0000256" key="3">
    <source>
        <dbReference type="SAM" id="MobiDB-lite"/>
    </source>
</evidence>
<dbReference type="RefSeq" id="WP_190463094.1">
    <property type="nucleotide sequence ID" value="NZ_JACJPW010000011.1"/>
</dbReference>
<keyword evidence="6" id="KW-1185">Reference proteome</keyword>
<evidence type="ECO:0000256" key="4">
    <source>
        <dbReference type="SAM" id="SignalP"/>
    </source>
</evidence>
<feature type="region of interest" description="Disordered" evidence="3">
    <location>
        <begin position="440"/>
        <end position="459"/>
    </location>
</feature>
<dbReference type="Pfam" id="PF02113">
    <property type="entry name" value="Peptidase_S13"/>
    <property type="match status" value="2"/>
</dbReference>
<dbReference type="Gene3D" id="3.50.80.20">
    <property type="entry name" value="D-Ala-D-Ala carboxypeptidase C, peptidase S13"/>
    <property type="match status" value="1"/>
</dbReference>
<evidence type="ECO:0000313" key="6">
    <source>
        <dbReference type="Proteomes" id="UP000641646"/>
    </source>
</evidence>
<keyword evidence="5" id="KW-0645">Protease</keyword>
<evidence type="ECO:0000256" key="1">
    <source>
        <dbReference type="ARBA" id="ARBA00006096"/>
    </source>
</evidence>
<dbReference type="Proteomes" id="UP000641646">
    <property type="component" value="Unassembled WGS sequence"/>
</dbReference>
<feature type="signal peptide" evidence="4">
    <location>
        <begin position="1"/>
        <end position="27"/>
    </location>
</feature>
<protein>
    <submittedName>
        <fullName evidence="5">D-alanyl-D-alanine carboxypeptidase</fullName>
    </submittedName>
</protein>
<keyword evidence="4" id="KW-0732">Signal</keyword>
<dbReference type="PANTHER" id="PTHR30023">
    <property type="entry name" value="D-ALANYL-D-ALANINE CARBOXYPEPTIDASE"/>
    <property type="match status" value="1"/>
</dbReference>
<reference evidence="5" key="1">
    <citation type="journal article" date="2015" name="ISME J.">
        <title>Draft Genome Sequence of Streptomyces incarnatus NRRL8089, which Produces the Nucleoside Antibiotic Sinefungin.</title>
        <authorList>
            <person name="Oshima K."/>
            <person name="Hattori M."/>
            <person name="Shimizu H."/>
            <person name="Fukuda K."/>
            <person name="Nemoto M."/>
            <person name="Inagaki K."/>
            <person name="Tamura T."/>
        </authorList>
    </citation>
    <scope>NUCLEOTIDE SEQUENCE</scope>
    <source>
        <strain evidence="5">FACHB-1375</strain>
    </source>
</reference>
<dbReference type="AlphaFoldDB" id="A0A926VBA9"/>
<keyword evidence="2" id="KW-0378">Hydrolase</keyword>
<dbReference type="GO" id="GO:0006508">
    <property type="term" value="P:proteolysis"/>
    <property type="evidence" value="ECO:0007669"/>
    <property type="project" value="InterPro"/>
</dbReference>
<dbReference type="InterPro" id="IPR000667">
    <property type="entry name" value="Peptidase_S13"/>
</dbReference>
<name>A0A926VBA9_9CYAN</name>
<dbReference type="SUPFAM" id="SSF56601">
    <property type="entry name" value="beta-lactamase/transpeptidase-like"/>
    <property type="match status" value="1"/>
</dbReference>